<dbReference type="AlphaFoldDB" id="A0A926HQ34"/>
<sequence>MAVQTLRAYACQSAVVDKSRPGENFPCTSEALIRQCQYNPYGDLLTTPLLLQFDLTPADKKRIVGYSLNLYTLDTDIPAEDPENRRVTLTAICFDADWQEGTVTFSEVGAELTARMAEGSPAVCVSSLSKERVDQWSEYPSFSNTLIPRNMFLHYSTGRATYSKIAAAHAASNKPYLELQCEDVQLYASSPAPAGGVVDETRDTTFSWAPSFDATRVIGTVSQSSARLEWRDVTTPATVYNLVVQGTDTQATIPANTLPSNGAFEWRVRADGDNGAEGIWSAWYRVSTVDSAKTSAVDLKPDLSYVAGDRVQRFSWTSVSPLGTQPHGYELQKSDDGVIWTTVASAVTSNSHCDVPAHTFSSGNQYWRVRTYNSDNVVGEWSTPAQITIISAPQAPQIIGVTNHSYPTITWQATGQYGYQAQIIQGEDIIYDTRIVAGSGNQHTVANALVNGNYIVRMRVVGINEAMSDWSEYPVIIAVLSFADIILTCGQQGYGTVLNWTISTDKTTFEALVLRDGVPVASCGTATQYKDYLVPSGKHTYSIRVKAEGDITDSQPVTVDIALPCILIAPVDRPDDILICRYDTERSSFAATYTSPKEYIQLSGRRRPMVITSDFETETLSFGYVEPNDEVKTKLLQLVQEHAVWVYRDAYGAQRYIAIDSISYKRTPAMYQYSIAATVVDYQDYAARHEGYSVLMPAYQTMMVRDG</sequence>
<protein>
    <recommendedName>
        <fullName evidence="3">Fibronectin type-III domain-containing protein</fullName>
    </recommendedName>
</protein>
<dbReference type="EMBL" id="JACRSR010000003">
    <property type="protein sequence ID" value="MBC8531813.1"/>
    <property type="molecule type" value="Genomic_DNA"/>
</dbReference>
<name>A0A926HQ34_9FIRM</name>
<reference evidence="1" key="1">
    <citation type="submission" date="2020-08" db="EMBL/GenBank/DDBJ databases">
        <title>Genome public.</title>
        <authorList>
            <person name="Liu C."/>
            <person name="Sun Q."/>
        </authorList>
    </citation>
    <scope>NUCLEOTIDE SEQUENCE</scope>
    <source>
        <strain evidence="1">NSJ-53</strain>
    </source>
</reference>
<dbReference type="InterPro" id="IPR013783">
    <property type="entry name" value="Ig-like_fold"/>
</dbReference>
<organism evidence="1 2">
    <name type="scientific">Gehongia tenuis</name>
    <dbReference type="NCBI Taxonomy" id="2763655"/>
    <lineage>
        <taxon>Bacteria</taxon>
        <taxon>Bacillati</taxon>
        <taxon>Bacillota</taxon>
        <taxon>Clostridia</taxon>
        <taxon>Christensenellales</taxon>
        <taxon>Christensenellaceae</taxon>
        <taxon>Gehongia</taxon>
    </lineage>
</organism>
<dbReference type="InterPro" id="IPR003961">
    <property type="entry name" value="FN3_dom"/>
</dbReference>
<evidence type="ECO:0008006" key="3">
    <source>
        <dbReference type="Google" id="ProtNLM"/>
    </source>
</evidence>
<dbReference type="SUPFAM" id="SSF49265">
    <property type="entry name" value="Fibronectin type III"/>
    <property type="match status" value="1"/>
</dbReference>
<comment type="caution">
    <text evidence="1">The sequence shown here is derived from an EMBL/GenBank/DDBJ whole genome shotgun (WGS) entry which is preliminary data.</text>
</comment>
<dbReference type="CDD" id="cd00063">
    <property type="entry name" value="FN3"/>
    <property type="match status" value="1"/>
</dbReference>
<proteinExistence type="predicted"/>
<accession>A0A926HQ34</accession>
<keyword evidence="2" id="KW-1185">Reference proteome</keyword>
<dbReference type="RefSeq" id="WP_249316470.1">
    <property type="nucleotide sequence ID" value="NZ_JACRSR010000003.1"/>
</dbReference>
<dbReference type="Proteomes" id="UP000623172">
    <property type="component" value="Unassembled WGS sequence"/>
</dbReference>
<dbReference type="InterPro" id="IPR036116">
    <property type="entry name" value="FN3_sf"/>
</dbReference>
<evidence type="ECO:0000313" key="2">
    <source>
        <dbReference type="Proteomes" id="UP000623172"/>
    </source>
</evidence>
<gene>
    <name evidence="1" type="ORF">H8696_08135</name>
</gene>
<dbReference type="Gene3D" id="2.60.40.10">
    <property type="entry name" value="Immunoglobulins"/>
    <property type="match status" value="3"/>
</dbReference>
<evidence type="ECO:0000313" key="1">
    <source>
        <dbReference type="EMBL" id="MBC8531813.1"/>
    </source>
</evidence>